<reference evidence="2" key="2">
    <citation type="submission" date="2023-04" db="EMBL/GenBank/DDBJ databases">
        <authorList>
            <person name="Bu L."/>
            <person name="Lu L."/>
            <person name="Laidemitt M.R."/>
            <person name="Zhang S.M."/>
            <person name="Mutuku M."/>
            <person name="Mkoji G."/>
            <person name="Steinauer M."/>
            <person name="Loker E.S."/>
        </authorList>
    </citation>
    <scope>NUCLEOTIDE SEQUENCE</scope>
    <source>
        <strain evidence="2">KasaAsao</strain>
        <tissue evidence="2">Whole Snail</tissue>
    </source>
</reference>
<comment type="caution">
    <text evidence="2">The sequence shown here is derived from an EMBL/GenBank/DDBJ whole genome shotgun (WGS) entry which is preliminary data.</text>
</comment>
<organism evidence="2 3">
    <name type="scientific">Biomphalaria pfeifferi</name>
    <name type="common">Bloodfluke planorb</name>
    <name type="synonym">Freshwater snail</name>
    <dbReference type="NCBI Taxonomy" id="112525"/>
    <lineage>
        <taxon>Eukaryota</taxon>
        <taxon>Metazoa</taxon>
        <taxon>Spiralia</taxon>
        <taxon>Lophotrochozoa</taxon>
        <taxon>Mollusca</taxon>
        <taxon>Gastropoda</taxon>
        <taxon>Heterobranchia</taxon>
        <taxon>Euthyneura</taxon>
        <taxon>Panpulmonata</taxon>
        <taxon>Hygrophila</taxon>
        <taxon>Lymnaeoidea</taxon>
        <taxon>Planorbidae</taxon>
        <taxon>Biomphalaria</taxon>
    </lineage>
</organism>
<evidence type="ECO:0000256" key="1">
    <source>
        <dbReference type="SAM" id="MobiDB-lite"/>
    </source>
</evidence>
<dbReference type="Proteomes" id="UP001233172">
    <property type="component" value="Unassembled WGS sequence"/>
</dbReference>
<dbReference type="AlphaFoldDB" id="A0AAD8FBX0"/>
<proteinExistence type="predicted"/>
<protein>
    <submittedName>
        <fullName evidence="2">Nuclear receptor corepressor 1-like isoform X8</fullName>
    </submittedName>
</protein>
<dbReference type="EMBL" id="JASAOG010000046">
    <property type="protein sequence ID" value="KAK0058730.1"/>
    <property type="molecule type" value="Genomic_DNA"/>
</dbReference>
<accession>A0AAD8FBX0</accession>
<sequence length="73" mass="8240">MSNRPPNERGLPGPPHDPNSPYKRSGRPPSPSHTVSRPPGHYYPTPAQSHNQAAIYLFHHPTILEIIDTIERR</sequence>
<feature type="region of interest" description="Disordered" evidence="1">
    <location>
        <begin position="1"/>
        <end position="47"/>
    </location>
</feature>
<name>A0AAD8FBX0_BIOPF</name>
<keyword evidence="3" id="KW-1185">Reference proteome</keyword>
<reference evidence="2" key="1">
    <citation type="journal article" date="2023" name="PLoS Negl. Trop. Dis.">
        <title>A genome sequence for Biomphalaria pfeifferi, the major vector snail for the human-infecting parasite Schistosoma mansoni.</title>
        <authorList>
            <person name="Bu L."/>
            <person name="Lu L."/>
            <person name="Laidemitt M.R."/>
            <person name="Zhang S.M."/>
            <person name="Mutuku M."/>
            <person name="Mkoji G."/>
            <person name="Steinauer M."/>
            <person name="Loker E.S."/>
        </authorList>
    </citation>
    <scope>NUCLEOTIDE SEQUENCE</scope>
    <source>
        <strain evidence="2">KasaAsao</strain>
    </source>
</reference>
<keyword evidence="2" id="KW-0675">Receptor</keyword>
<evidence type="ECO:0000313" key="3">
    <source>
        <dbReference type="Proteomes" id="UP001233172"/>
    </source>
</evidence>
<gene>
    <name evidence="2" type="ORF">Bpfe_011695</name>
</gene>
<evidence type="ECO:0000313" key="2">
    <source>
        <dbReference type="EMBL" id="KAK0058730.1"/>
    </source>
</evidence>